<dbReference type="Proteomes" id="UP000428260">
    <property type="component" value="Chromosome"/>
</dbReference>
<dbReference type="Gene3D" id="3.30.590.10">
    <property type="entry name" value="Glutamine synthetase/guanido kinase, catalytic domain"/>
    <property type="match status" value="1"/>
</dbReference>
<evidence type="ECO:0000256" key="5">
    <source>
        <dbReference type="PROSITE-ProRule" id="PRU01331"/>
    </source>
</evidence>
<dbReference type="InterPro" id="IPR036651">
    <property type="entry name" value="Gln_synt_N_sf"/>
</dbReference>
<dbReference type="KEGG" id="mcos:GM418_16655"/>
<evidence type="ECO:0000256" key="2">
    <source>
        <dbReference type="ARBA" id="ARBA00022598"/>
    </source>
</evidence>
<dbReference type="AlphaFoldDB" id="A0A6I6JS26"/>
<dbReference type="GO" id="GO:0006576">
    <property type="term" value="P:biogenic amine metabolic process"/>
    <property type="evidence" value="ECO:0007669"/>
    <property type="project" value="UniProtKB-ARBA"/>
</dbReference>
<dbReference type="PANTHER" id="PTHR43785:SF12">
    <property type="entry name" value="TYPE-1 GLUTAMINE SYNTHETASE 2"/>
    <property type="match status" value="1"/>
</dbReference>
<keyword evidence="9" id="KW-1185">Reference proteome</keyword>
<keyword evidence="4" id="KW-0067">ATP-binding</keyword>
<dbReference type="RefSeq" id="WP_158868318.1">
    <property type="nucleotide sequence ID" value="NZ_CP046401.1"/>
</dbReference>
<feature type="domain" description="GS catalytic" evidence="7">
    <location>
        <begin position="115"/>
        <end position="452"/>
    </location>
</feature>
<keyword evidence="3" id="KW-0547">Nucleotide-binding</keyword>
<dbReference type="Pfam" id="PF00120">
    <property type="entry name" value="Gln-synt_C"/>
    <property type="match status" value="1"/>
</dbReference>
<dbReference type="Gene3D" id="3.10.20.70">
    <property type="entry name" value="Glutamine synthetase, N-terminal domain"/>
    <property type="match status" value="1"/>
</dbReference>
<evidence type="ECO:0000259" key="7">
    <source>
        <dbReference type="PROSITE" id="PS51987"/>
    </source>
</evidence>
<dbReference type="FunFam" id="3.30.590.10:FF:000005">
    <property type="entry name" value="Probable glutamine synthetase"/>
    <property type="match status" value="1"/>
</dbReference>
<dbReference type="GO" id="GO:0004356">
    <property type="term" value="F:glutamine synthetase activity"/>
    <property type="evidence" value="ECO:0007669"/>
    <property type="project" value="InterPro"/>
</dbReference>
<evidence type="ECO:0000313" key="9">
    <source>
        <dbReference type="Proteomes" id="UP000428260"/>
    </source>
</evidence>
<dbReference type="SUPFAM" id="SSF55931">
    <property type="entry name" value="Glutamine synthetase/guanido kinase"/>
    <property type="match status" value="1"/>
</dbReference>
<dbReference type="InterPro" id="IPR014746">
    <property type="entry name" value="Gln_synth/guanido_kin_cat_dom"/>
</dbReference>
<dbReference type="PANTHER" id="PTHR43785">
    <property type="entry name" value="GAMMA-GLUTAMYLPUTRESCINE SYNTHETASE"/>
    <property type="match status" value="1"/>
</dbReference>
<dbReference type="GO" id="GO:0005524">
    <property type="term" value="F:ATP binding"/>
    <property type="evidence" value="ECO:0007669"/>
    <property type="project" value="UniProtKB-KW"/>
</dbReference>
<comment type="similarity">
    <text evidence="1 5 6">Belongs to the glutamine synthetase family.</text>
</comment>
<dbReference type="SMART" id="SM01230">
    <property type="entry name" value="Gln-synt_C"/>
    <property type="match status" value="1"/>
</dbReference>
<dbReference type="InterPro" id="IPR008146">
    <property type="entry name" value="Gln_synth_cat_dom"/>
</dbReference>
<protein>
    <submittedName>
        <fullName evidence="8">Glutamine synthetase</fullName>
    </submittedName>
</protein>
<evidence type="ECO:0000256" key="3">
    <source>
        <dbReference type="ARBA" id="ARBA00022741"/>
    </source>
</evidence>
<name>A0A6I6JS26_9BACT</name>
<dbReference type="PROSITE" id="PS51987">
    <property type="entry name" value="GS_CATALYTIC"/>
    <property type="match status" value="1"/>
</dbReference>
<reference evidence="8 9" key="1">
    <citation type="submission" date="2019-11" db="EMBL/GenBank/DDBJ databases">
        <authorList>
            <person name="Zheng R.K."/>
            <person name="Sun C.M."/>
        </authorList>
    </citation>
    <scope>NUCLEOTIDE SEQUENCE [LARGE SCALE GENOMIC DNA]</scope>
    <source>
        <strain evidence="8 9">WC007</strain>
    </source>
</reference>
<proteinExistence type="inferred from homology"/>
<evidence type="ECO:0000313" key="8">
    <source>
        <dbReference type="EMBL" id="QGY45241.1"/>
    </source>
</evidence>
<evidence type="ECO:0000256" key="6">
    <source>
        <dbReference type="RuleBase" id="RU000384"/>
    </source>
</evidence>
<gene>
    <name evidence="8" type="ORF">GM418_16655</name>
</gene>
<evidence type="ECO:0000256" key="4">
    <source>
        <dbReference type="ARBA" id="ARBA00022840"/>
    </source>
</evidence>
<dbReference type="SUPFAM" id="SSF54368">
    <property type="entry name" value="Glutamine synthetase, N-terminal domain"/>
    <property type="match status" value="1"/>
</dbReference>
<evidence type="ECO:0000256" key="1">
    <source>
        <dbReference type="ARBA" id="ARBA00009897"/>
    </source>
</evidence>
<dbReference type="EMBL" id="CP046401">
    <property type="protein sequence ID" value="QGY45241.1"/>
    <property type="molecule type" value="Genomic_DNA"/>
</dbReference>
<keyword evidence="2" id="KW-0436">Ligase</keyword>
<dbReference type="GO" id="GO:0042402">
    <property type="term" value="P:biogenic amine catabolic process"/>
    <property type="evidence" value="ECO:0007669"/>
    <property type="project" value="UniProtKB-ARBA"/>
</dbReference>
<organism evidence="8 9">
    <name type="scientific">Maribellus comscasis</name>
    <dbReference type="NCBI Taxonomy" id="2681766"/>
    <lineage>
        <taxon>Bacteria</taxon>
        <taxon>Pseudomonadati</taxon>
        <taxon>Bacteroidota</taxon>
        <taxon>Bacteroidia</taxon>
        <taxon>Marinilabiliales</taxon>
        <taxon>Prolixibacteraceae</taxon>
        <taxon>Maribellus</taxon>
    </lineage>
</organism>
<dbReference type="GO" id="GO:0006542">
    <property type="term" value="P:glutamine biosynthetic process"/>
    <property type="evidence" value="ECO:0007669"/>
    <property type="project" value="InterPro"/>
</dbReference>
<accession>A0A6I6JS26</accession>
<sequence length="452" mass="51103">MNEEEIIKKIKESDHLRIKYGIPDVDGILRSKYIHKNKFLEAAKSEIGFCDVVFGWDSGDQCYDNSMVTGWHSGYPDAKAKLDFATFREIPWENDVPFFIADFSNDEKYASASCPRSLLKRVKKQCSEMGFNAIFAQEFEWFNFRGTPSEIHDSNFQQLQPITPGMFGYSGIRTSLNHNYVAELFNLLEKFNVAIEGVHTETGPGVYEATVIYDDILAAADKAMLFKSSVKEIAYRHNFVATFMAKWNTNLPGCGGHIHQSLWDESGTRNLFFSENGSSGTTELLEHYIAGQLVCLPEILPMYAPNVNSYKRIGHGDWAPATPTWGIDNRTAAIRVIPGSKKSSRIELRVPGADTNAYLAMAASLASGLYGIKNKLKLKEPETKGNAYNETEKGTLSTNLADATEKMVNSTIARELFGAAFVEHFTKTREWEWRQFEKNVSDWELKRYFEII</sequence>